<evidence type="ECO:0000313" key="7">
    <source>
        <dbReference type="EMBL" id="PIA14304.1"/>
    </source>
</evidence>
<feature type="domain" description="KNTC1 first ARM-repeats" evidence="6">
    <location>
        <begin position="515"/>
        <end position="726"/>
    </location>
</feature>
<dbReference type="InterPro" id="IPR052802">
    <property type="entry name" value="KNTC1"/>
</dbReference>
<dbReference type="STRING" id="763665.A0A2G5B5N0"/>
<dbReference type="Pfam" id="PF24515">
    <property type="entry name" value="ARM_KNTC1_3rd"/>
    <property type="match status" value="1"/>
</dbReference>
<dbReference type="EMBL" id="KZ303519">
    <property type="protein sequence ID" value="PIA14304.1"/>
    <property type="molecule type" value="Genomic_DNA"/>
</dbReference>
<evidence type="ECO:0000259" key="4">
    <source>
        <dbReference type="Pfam" id="PF24515"/>
    </source>
</evidence>
<dbReference type="Pfam" id="PF24516">
    <property type="entry name" value="ARM_KNTC1_2nd"/>
    <property type="match status" value="1"/>
</dbReference>
<dbReference type="InterPro" id="IPR055404">
    <property type="entry name" value="ARM_KNTC1_2nd"/>
</dbReference>
<feature type="domain" description="KNTC1 N-terminal" evidence="3">
    <location>
        <begin position="140"/>
        <end position="494"/>
    </location>
</feature>
<dbReference type="GO" id="GO:0005828">
    <property type="term" value="C:kinetochore microtubule"/>
    <property type="evidence" value="ECO:0007669"/>
    <property type="project" value="TreeGrafter"/>
</dbReference>
<organism evidence="7 8">
    <name type="scientific">Coemansia reversa (strain ATCC 12441 / NRRL 1564)</name>
    <dbReference type="NCBI Taxonomy" id="763665"/>
    <lineage>
        <taxon>Eukaryota</taxon>
        <taxon>Fungi</taxon>
        <taxon>Fungi incertae sedis</taxon>
        <taxon>Zoopagomycota</taxon>
        <taxon>Kickxellomycotina</taxon>
        <taxon>Kickxellomycetes</taxon>
        <taxon>Kickxellales</taxon>
        <taxon>Kickxellaceae</taxon>
        <taxon>Coemansia</taxon>
    </lineage>
</organism>
<sequence>MQEDSGSATAIDSRRERSPQAEEEDNERHNNNGQRGRPPDSPIAASDSKRRRTYEDMDDRSKGSPAKTIKAETDWRVELVTDTDETLHINRLSLGKDGHKGTGSENGLDSYRLETLAVAEQELNSREGDNELNSAERWCMATMSAQHVAMSVGRQIHILVTDKQRQEAIIRHTSDVKATALSSDSSFVAFGDAVGMLCIVHIKTRQAVFSQFIRANAGKENITAEDKGSCAVVDEGISAIRFADSETDGRSELVVIDGGKQAVRFSGIRLEELNQAILESNTELAAQVKAEIRVEHVPLSAAGWQIHNEGITGLAVTQEMEHSLVIVSGRGNASLSSWRRAAGGTATELADAVAAESGGIGYTGVQVTGDQRYVVALSENGELDVYERTTLTRVFRYTDMALDDFEVSGGHSAAAVVVGISKPIADDSDSEQFADYDGEDWNGWHRRLVVVGLPEMTMEYSMAISAWSWLVSDSRAARRSTDAIMFAEGITEGARRRVFLRQLRAALPLERLAHFLDSGRFTEAQAFAEAHSIPRAVVARRRLDRAVARAADDALDAAAVNEVLVLLDDVGDAGFAVDVCTRLAAVTLADMQRLLEHARGAAGSDTQRTAHVADAAQRLGTWVELNGRAAFDWRGWTAFRDGDLAQRLRALVAHGDIVRSAVLWRRHHGDARVHDDIGAALQGLPADVDVGRLAGWLGAEVLPRLDSVQREEVAEWVEQRARALATQVDDVAGARRLLALVAAPIASELLAVTPQRLVGAARSLRQPLTHEEPAQRRAFLARQLADVEWLRARHGLQLRLDEHEQLTHTAIATRLLARGAAPELAAEAYFAHFMPYAQRHALDAAATTHAHCETLLVAGGAAAEARVLQLAECLYAGVVGARVCFGAGRAAPPTAACTAHACALGDVVLAVMRRSAVPWSAATDLAISATEAVLLPLATADAGVEQRLAAVREQLRLMQLRRMLAAHGAAAFRVAHTRMAAPLLQWLVRRSAGDVMRDALLLVDAYHSLSRTGAYVLRLQALCEAGDADAAAALVDCADASEHGDAPPTRYVPLEIVRRAVRWVRDALDVLPPSAHTQFRRLARPALAAVRALERLAASSRVLPPSERARLHALIAGDVAALRSAWQLLADGNVLVQPGALADPRARERILVQLLDCQWLRATRTDAVALPPLPPRVRRLAATLQFDALKLGRRVVALCLARGRPAMALDACRQLVAALDSSADAHAYRAAACMLAACECGATTFLMRLDKECGAVHGALVRRLAALSQAAALSCVARAPLPRLLDSHACWAFARAVFDQTADGDFAALTRRVESSAGEVDWLAPLYAGLYAERGLVLDTDRAMPLVYRFVAALRKLPAETGGSSHEVPDYSLEEFSEGAVTEAPVTAMGMAPVSEKLPAASKVPASKKTSAAGKASTSETSPTTKKPPASDDRGSHNDDAMLAALDTDELRAEAARRCGALVGLLVQNRHWALAVQAALLAASHLARSSFVAGADALPADALAQLRMRLVSGGMDASELAALLDGGATAGELAAPSLARALQQPGLDVVFVFASMLSATPVDAYRQLSSAMSHAGLRPPRVVALAGVGAACSLVWRQQALLDRCRTVAAAARWGAQLRLLHLHFDAALLSDPRPELLEPLVRPMLVRTGLDLAALLDFATAFRLDEPFVLLEYVALCCSAPHVDGYQARVLAVAPDVANPKLLERTFADCLHNAVSAYDYERLLFVVNQLQSLRPHDAALLRHAALLDALCAYDRAVPPDLDELRRESTRTRPARDAIRRLCDDGVEDLASSDADSSASRSELLAEFPLAAKRLPFHALAFESPWPTLLLELSADSVQALLPLAEPLELSEDDFYMNLIDATLKRWASEDAAVAFASSSETTFDAASSGVCAENAYNLAISPTPARFNSIQHLIRCFKDPEAAISTIKHVAEEFPCGPDRIAALKMGIKLLHKWGQFIKRMPDADRRQIMPKAETIYLLFERCYSDAKVEVTLRKNRLETHLSLFIDAQDSDAVMRALTAVFEVETAFMQRSGPDFQSERDSKCLSHLRAEPLHEVLRSLAAIYDIGLDSLMRNLLDRYLNCPTVLAESSADLYLPSIRYHASLRLPQSDEALVRSRIVYILHTYPLSDAVKWLLEFAYSPQPSTPCLCRARALHILFALAAHDDIAPTQQPDDVRQYLQALLYLADFEYVGIPLSMSDFLSCEKPALARSIWVEHHADTKAVQLICNMCLDFAVDDCNLLLRMLPQLLTANMFRYVIGVLEIISSMACYSQIEELPVFWNQAVLGCLLLLPSLQIDNCTWVNGALSVLGPCTRSPYLYYIDVAAIARALLRDADFDYPSPDVVALSVACIVFDVLPYSQACEDLLDSTIDGLAPESVNTLIQRLLEFRDAASIIGSSEQLFIDDKASRSLEIIFDVVDRKLIHEQVLLRESPPPPAIVNAFVHNRIQNDKLLAVVNTCLVRDKRQLAAHLVSQYYRVCPAFVLSDDACCAGIAIDDESSELPYNANNDYQKSDIDTISSISDSASTTTQEISRAASRRISKLSDFQKLDIYICSHK</sequence>
<dbReference type="GO" id="GO:1903394">
    <property type="term" value="P:protein localization to kinetochore involved in kinetochore assembly"/>
    <property type="evidence" value="ECO:0007669"/>
    <property type="project" value="TreeGrafter"/>
</dbReference>
<reference evidence="7 8" key="1">
    <citation type="journal article" date="2015" name="Genome Biol. Evol.">
        <title>Phylogenomic analyses indicate that early fungi evolved digesting cell walls of algal ancestors of land plants.</title>
        <authorList>
            <person name="Chang Y."/>
            <person name="Wang S."/>
            <person name="Sekimoto S."/>
            <person name="Aerts A.L."/>
            <person name="Choi C."/>
            <person name="Clum A."/>
            <person name="LaButti K.M."/>
            <person name="Lindquist E.A."/>
            <person name="Yee Ngan C."/>
            <person name="Ohm R.A."/>
            <person name="Salamov A.A."/>
            <person name="Grigoriev I.V."/>
            <person name="Spatafora J.W."/>
            <person name="Berbee M.L."/>
        </authorList>
    </citation>
    <scope>NUCLEOTIDE SEQUENCE [LARGE SCALE GENOMIC DNA]</scope>
    <source>
        <strain evidence="7 8">NRRL 1564</strain>
    </source>
</reference>
<name>A0A2G5B5N0_COERN</name>
<evidence type="ECO:0000259" key="5">
    <source>
        <dbReference type="Pfam" id="PF24516"/>
    </source>
</evidence>
<dbReference type="Pfam" id="PF24520">
    <property type="entry name" value="ARM_KNTC1_1st"/>
    <property type="match status" value="1"/>
</dbReference>
<dbReference type="GO" id="GO:0031267">
    <property type="term" value="F:small GTPase binding"/>
    <property type="evidence" value="ECO:0007669"/>
    <property type="project" value="TreeGrafter"/>
</dbReference>
<feature type="domain" description="RZZ complex subunit KNTC1/ROD C-terminal" evidence="2">
    <location>
        <begin position="1809"/>
        <end position="2290"/>
    </location>
</feature>
<feature type="region of interest" description="Disordered" evidence="1">
    <location>
        <begin position="1398"/>
        <end position="1439"/>
    </location>
</feature>
<feature type="compositionally biased region" description="Low complexity" evidence="1">
    <location>
        <begin position="1407"/>
        <end position="1428"/>
    </location>
</feature>
<feature type="domain" description="KNTC1 second ARM-repeats" evidence="5">
    <location>
        <begin position="897"/>
        <end position="1033"/>
    </location>
</feature>
<dbReference type="Pfam" id="PF24506">
    <property type="entry name" value="KNTC1_N"/>
    <property type="match status" value="1"/>
</dbReference>
<dbReference type="Gene3D" id="2.130.10.10">
    <property type="entry name" value="YVTN repeat-like/Quinoprotein amine dehydrogenase"/>
    <property type="match status" value="1"/>
</dbReference>
<dbReference type="Proteomes" id="UP000242474">
    <property type="component" value="Unassembled WGS sequence"/>
</dbReference>
<feature type="compositionally biased region" description="Basic and acidic residues" evidence="1">
    <location>
        <begin position="53"/>
        <end position="62"/>
    </location>
</feature>
<feature type="region of interest" description="Disordered" evidence="1">
    <location>
        <begin position="1"/>
        <end position="69"/>
    </location>
</feature>
<dbReference type="InterPro" id="IPR019527">
    <property type="entry name" value="RZZ-complex_KNTC1/ROD_C"/>
</dbReference>
<gene>
    <name evidence="7" type="ORF">COEREDRAFT_10501</name>
</gene>
<dbReference type="OrthoDB" id="343783at2759"/>
<feature type="compositionally biased region" description="Polar residues" evidence="1">
    <location>
        <begin position="1"/>
        <end position="10"/>
    </location>
</feature>
<evidence type="ECO:0000259" key="6">
    <source>
        <dbReference type="Pfam" id="PF24520"/>
    </source>
</evidence>
<feature type="domain" description="KNTC1 third ARM-repeats" evidence="4">
    <location>
        <begin position="1542"/>
        <end position="1728"/>
    </location>
</feature>
<dbReference type="Pfam" id="PF10493">
    <property type="entry name" value="Rod_C"/>
    <property type="match status" value="1"/>
</dbReference>
<dbReference type="SUPFAM" id="SSF50978">
    <property type="entry name" value="WD40 repeat-like"/>
    <property type="match status" value="1"/>
</dbReference>
<proteinExistence type="predicted"/>
<dbReference type="PANTHER" id="PTHR15688">
    <property type="entry name" value="KINETOCHORE-ASSOCIATED PROTEIN 1"/>
    <property type="match status" value="1"/>
</dbReference>
<evidence type="ECO:0000313" key="8">
    <source>
        <dbReference type="Proteomes" id="UP000242474"/>
    </source>
</evidence>
<keyword evidence="8" id="KW-1185">Reference proteome</keyword>
<protein>
    <submittedName>
        <fullName evidence="7">Uncharacterized protein</fullName>
    </submittedName>
</protein>
<evidence type="ECO:0000259" key="3">
    <source>
        <dbReference type="Pfam" id="PF24506"/>
    </source>
</evidence>
<dbReference type="InterPro" id="IPR055403">
    <property type="entry name" value="ARM_KNTC1_1st"/>
</dbReference>
<dbReference type="GO" id="GO:0000070">
    <property type="term" value="P:mitotic sister chromatid segregation"/>
    <property type="evidence" value="ECO:0007669"/>
    <property type="project" value="TreeGrafter"/>
</dbReference>
<dbReference type="InterPro" id="IPR055405">
    <property type="entry name" value="ARM_KNTC1_3rd"/>
</dbReference>
<accession>A0A2G5B5N0</accession>
<dbReference type="InterPro" id="IPR015943">
    <property type="entry name" value="WD40/YVTN_repeat-like_dom_sf"/>
</dbReference>
<evidence type="ECO:0000259" key="2">
    <source>
        <dbReference type="Pfam" id="PF10493"/>
    </source>
</evidence>
<dbReference type="GO" id="GO:0007094">
    <property type="term" value="P:mitotic spindle assembly checkpoint signaling"/>
    <property type="evidence" value="ECO:0007669"/>
    <property type="project" value="TreeGrafter"/>
</dbReference>
<dbReference type="InterPro" id="IPR055402">
    <property type="entry name" value="KNTC1_N"/>
</dbReference>
<dbReference type="GO" id="GO:0005737">
    <property type="term" value="C:cytoplasm"/>
    <property type="evidence" value="ECO:0007669"/>
    <property type="project" value="TreeGrafter"/>
</dbReference>
<feature type="compositionally biased region" description="Basic and acidic residues" evidence="1">
    <location>
        <begin position="1429"/>
        <end position="1439"/>
    </location>
</feature>
<evidence type="ECO:0000256" key="1">
    <source>
        <dbReference type="SAM" id="MobiDB-lite"/>
    </source>
</evidence>
<dbReference type="PANTHER" id="PTHR15688:SF1">
    <property type="entry name" value="KINETOCHORE-ASSOCIATED PROTEIN 1"/>
    <property type="match status" value="1"/>
</dbReference>
<feature type="compositionally biased region" description="Basic and acidic residues" evidence="1">
    <location>
        <begin position="12"/>
        <end position="30"/>
    </location>
</feature>
<dbReference type="GO" id="GO:1990423">
    <property type="term" value="C:RZZ complex"/>
    <property type="evidence" value="ECO:0007669"/>
    <property type="project" value="TreeGrafter"/>
</dbReference>
<dbReference type="InterPro" id="IPR036322">
    <property type="entry name" value="WD40_repeat_dom_sf"/>
</dbReference>